<dbReference type="PANTHER" id="PTHR43802">
    <property type="entry name" value="ENOYL-COA HYDRATASE"/>
    <property type="match status" value="1"/>
</dbReference>
<dbReference type="Proteomes" id="UP000237752">
    <property type="component" value="Unassembled WGS sequence"/>
</dbReference>
<evidence type="ECO:0000313" key="4">
    <source>
        <dbReference type="Proteomes" id="UP000237752"/>
    </source>
</evidence>
<dbReference type="EMBL" id="PVUE01000001">
    <property type="protein sequence ID" value="PRZ44238.1"/>
    <property type="molecule type" value="Genomic_DNA"/>
</dbReference>
<sequence length="284" mass="30877">MTTAQLKTDYESIIAERRERVGIVTLNRPDRLNSWDWLMSAEINHAFGEFDRDDSIGAIVLTGAGRAFCAGAGLQPAGKTFDGSLTKEDAESKYPGAVRGADKLRTPVLAAVNGAAVGAGITMALRCDILYAAEDAKLGFVFNRRGVIPDADLLWSLPRLIGYSRAMDLLLTGRIFSGEEAYHVGLVSKALPKEEVLEATLAAAHDIAENVAPVSAALTKLVARKFLEETDRTAALELERVLFRWAGQHADAPEGVNAFVEKRSPKWTLSKNDDFPTELFDDGR</sequence>
<evidence type="ECO:0000256" key="2">
    <source>
        <dbReference type="RuleBase" id="RU003707"/>
    </source>
</evidence>
<dbReference type="PROSITE" id="PS00166">
    <property type="entry name" value="ENOYL_COA_HYDRATASE"/>
    <property type="match status" value="1"/>
</dbReference>
<name>A0A2T1A7C5_9ACTN</name>
<gene>
    <name evidence="3" type="ORF">CLV47_101363</name>
</gene>
<dbReference type="InterPro" id="IPR029045">
    <property type="entry name" value="ClpP/crotonase-like_dom_sf"/>
</dbReference>
<dbReference type="PANTHER" id="PTHR43802:SF1">
    <property type="entry name" value="IP11341P-RELATED"/>
    <property type="match status" value="1"/>
</dbReference>
<evidence type="ECO:0000256" key="1">
    <source>
        <dbReference type="ARBA" id="ARBA00005254"/>
    </source>
</evidence>
<reference evidence="3 4" key="1">
    <citation type="submission" date="2018-03" db="EMBL/GenBank/DDBJ databases">
        <title>Genomic Encyclopedia of Archaeal and Bacterial Type Strains, Phase II (KMG-II): from individual species to whole genera.</title>
        <authorList>
            <person name="Goeker M."/>
        </authorList>
    </citation>
    <scope>NUCLEOTIDE SEQUENCE [LARGE SCALE GENOMIC DNA]</scope>
    <source>
        <strain evidence="3 4">DSM 100065</strain>
    </source>
</reference>
<evidence type="ECO:0000313" key="3">
    <source>
        <dbReference type="EMBL" id="PRZ44238.1"/>
    </source>
</evidence>
<keyword evidence="4" id="KW-1185">Reference proteome</keyword>
<dbReference type="InterPro" id="IPR001753">
    <property type="entry name" value="Enoyl-CoA_hydra/iso"/>
</dbReference>
<dbReference type="SUPFAM" id="SSF52096">
    <property type="entry name" value="ClpP/crotonase"/>
    <property type="match status" value="1"/>
</dbReference>
<dbReference type="RefSeq" id="WP_106347269.1">
    <property type="nucleotide sequence ID" value="NZ_PVUE01000001.1"/>
</dbReference>
<dbReference type="OrthoDB" id="8452484at2"/>
<dbReference type="CDD" id="cd06558">
    <property type="entry name" value="crotonase-like"/>
    <property type="match status" value="1"/>
</dbReference>
<comment type="similarity">
    <text evidence="1 2">Belongs to the enoyl-CoA hydratase/isomerase family.</text>
</comment>
<dbReference type="InterPro" id="IPR018376">
    <property type="entry name" value="Enoyl-CoA_hyd/isom_CS"/>
</dbReference>
<comment type="caution">
    <text evidence="3">The sequence shown here is derived from an EMBL/GenBank/DDBJ whole genome shotgun (WGS) entry which is preliminary data.</text>
</comment>
<dbReference type="GO" id="GO:0003824">
    <property type="term" value="F:catalytic activity"/>
    <property type="evidence" value="ECO:0007669"/>
    <property type="project" value="InterPro"/>
</dbReference>
<protein>
    <submittedName>
        <fullName evidence="3">Enoyl-CoA hydratase</fullName>
    </submittedName>
</protein>
<proteinExistence type="inferred from homology"/>
<accession>A0A2T1A7C5</accession>
<dbReference type="Gene3D" id="1.10.12.10">
    <property type="entry name" value="Lyase 2-enoyl-coa Hydratase, Chain A, domain 2"/>
    <property type="match status" value="1"/>
</dbReference>
<dbReference type="Gene3D" id="3.90.226.10">
    <property type="entry name" value="2-enoyl-CoA Hydratase, Chain A, domain 1"/>
    <property type="match status" value="1"/>
</dbReference>
<dbReference type="Pfam" id="PF00378">
    <property type="entry name" value="ECH_1"/>
    <property type="match status" value="1"/>
</dbReference>
<organism evidence="3 4">
    <name type="scientific">Antricoccus suffuscus</name>
    <dbReference type="NCBI Taxonomy" id="1629062"/>
    <lineage>
        <taxon>Bacteria</taxon>
        <taxon>Bacillati</taxon>
        <taxon>Actinomycetota</taxon>
        <taxon>Actinomycetes</taxon>
        <taxon>Geodermatophilales</taxon>
        <taxon>Antricoccaceae</taxon>
        <taxon>Antricoccus</taxon>
    </lineage>
</organism>
<dbReference type="AlphaFoldDB" id="A0A2T1A7C5"/>
<dbReference type="InterPro" id="IPR014748">
    <property type="entry name" value="Enoyl-CoA_hydra_C"/>
</dbReference>